<dbReference type="EMBL" id="JACHVT010000008">
    <property type="protein sequence ID" value="MBB2988137.1"/>
    <property type="molecule type" value="Genomic_DNA"/>
</dbReference>
<sequence>MLRERQLSRSPAAHLNQPEGGPICPTSKLSALTRALCESWNADTSAYPRWSPHTPSRGQCAVTALVVQDALGGDLERVTVDGQSHYYNRLLDGTELDLTRDQFAVWAPTTPETRTREYVLSYAPTTSRYELLKARVAEHTRTHPSGPHTVPFLEPMMP</sequence>
<accession>A0A839PX79</accession>
<evidence type="ECO:0000313" key="2">
    <source>
        <dbReference type="EMBL" id="MBB2988137.1"/>
    </source>
</evidence>
<evidence type="ECO:0000256" key="1">
    <source>
        <dbReference type="SAM" id="MobiDB-lite"/>
    </source>
</evidence>
<name>A0A839PX79_9MICO</name>
<dbReference type="RefSeq" id="WP_221186623.1">
    <property type="nucleotide sequence ID" value="NZ_JACHVT010000008.1"/>
</dbReference>
<dbReference type="Pfam" id="PF24585">
    <property type="entry name" value="YunG"/>
    <property type="match status" value="1"/>
</dbReference>
<protein>
    <submittedName>
        <fullName evidence="2">Uncharacterized protein</fullName>
    </submittedName>
</protein>
<feature type="region of interest" description="Disordered" evidence="1">
    <location>
        <begin position="1"/>
        <end position="22"/>
    </location>
</feature>
<dbReference type="Proteomes" id="UP000590811">
    <property type="component" value="Unassembled WGS sequence"/>
</dbReference>
<proteinExistence type="predicted"/>
<comment type="caution">
    <text evidence="2">The sequence shown here is derived from an EMBL/GenBank/DDBJ whole genome shotgun (WGS) entry which is preliminary data.</text>
</comment>
<gene>
    <name evidence="2" type="ORF">FHW14_003326</name>
</gene>
<evidence type="ECO:0000313" key="3">
    <source>
        <dbReference type="Proteomes" id="UP000590811"/>
    </source>
</evidence>
<organism evidence="2 3">
    <name type="scientific">Terracoccus luteus</name>
    <dbReference type="NCBI Taxonomy" id="53356"/>
    <lineage>
        <taxon>Bacteria</taxon>
        <taxon>Bacillati</taxon>
        <taxon>Actinomycetota</taxon>
        <taxon>Actinomycetes</taxon>
        <taxon>Micrococcales</taxon>
        <taxon>Intrasporangiaceae</taxon>
        <taxon>Terracoccus</taxon>
    </lineage>
</organism>
<dbReference type="AlphaFoldDB" id="A0A839PX79"/>
<dbReference type="InterPro" id="IPR056238">
    <property type="entry name" value="YunG-like"/>
</dbReference>
<reference evidence="2 3" key="1">
    <citation type="submission" date="2020-08" db="EMBL/GenBank/DDBJ databases">
        <title>Genomic Encyclopedia of Type Strains, Phase IV (KMG-V): Genome sequencing to study the core and pangenomes of soil and plant-associated prokaryotes.</title>
        <authorList>
            <person name="Whitman W."/>
        </authorList>
    </citation>
    <scope>NUCLEOTIDE SEQUENCE [LARGE SCALE GENOMIC DNA]</scope>
    <source>
        <strain evidence="2 3">B3ACCR2</strain>
    </source>
</reference>